<keyword evidence="3" id="KW-0813">Transport</keyword>
<evidence type="ECO:0008006" key="11">
    <source>
        <dbReference type="Google" id="ProtNLM"/>
    </source>
</evidence>
<dbReference type="RefSeq" id="WP_016416024.1">
    <property type="nucleotide sequence ID" value="NZ_KE332388.1"/>
</dbReference>
<evidence type="ECO:0000256" key="1">
    <source>
        <dbReference type="ARBA" id="ARBA00004442"/>
    </source>
</evidence>
<protein>
    <recommendedName>
        <fullName evidence="11">Type I secretion protein TolC</fullName>
    </recommendedName>
</protein>
<dbReference type="GO" id="GO:0015562">
    <property type="term" value="F:efflux transmembrane transporter activity"/>
    <property type="evidence" value="ECO:0007669"/>
    <property type="project" value="InterPro"/>
</dbReference>
<keyword evidence="5" id="KW-0812">Transmembrane</keyword>
<dbReference type="STRING" id="1121939.L861_22595"/>
<comment type="subcellular location">
    <subcellularLocation>
        <location evidence="1">Cell outer membrane</location>
    </subcellularLocation>
</comment>
<dbReference type="Proteomes" id="UP000014463">
    <property type="component" value="Unassembled WGS sequence"/>
</dbReference>
<evidence type="ECO:0000256" key="5">
    <source>
        <dbReference type="ARBA" id="ARBA00022692"/>
    </source>
</evidence>
<dbReference type="InterPro" id="IPR051906">
    <property type="entry name" value="TolC-like"/>
</dbReference>
<gene>
    <name evidence="9" type="ORF">L861_22595</name>
</gene>
<dbReference type="GO" id="GO:0015288">
    <property type="term" value="F:porin activity"/>
    <property type="evidence" value="ECO:0007669"/>
    <property type="project" value="TreeGrafter"/>
</dbReference>
<dbReference type="InterPro" id="IPR010130">
    <property type="entry name" value="T1SS_OMP_TolC"/>
</dbReference>
<feature type="signal peptide" evidence="8">
    <location>
        <begin position="1"/>
        <end position="28"/>
    </location>
</feature>
<proteinExistence type="inferred from homology"/>
<reference evidence="9 10" key="1">
    <citation type="journal article" date="2013" name="Genome Announc.">
        <title>Draft genome sequence of the moderately halophilic gammaproteobacterium Halomonas anticariensis FP35.</title>
        <authorList>
            <person name="Tahrioui A."/>
            <person name="Quesada E."/>
            <person name="Llamas I."/>
        </authorList>
    </citation>
    <scope>NUCLEOTIDE SEQUENCE [LARGE SCALE GENOMIC DNA]</scope>
    <source>
        <strain evidence="10">DSM 16096 / CECT 5854 / LMG 22089 / FP35</strain>
    </source>
</reference>
<evidence type="ECO:0000256" key="7">
    <source>
        <dbReference type="ARBA" id="ARBA00023237"/>
    </source>
</evidence>
<dbReference type="AlphaFoldDB" id="S2KLS0"/>
<dbReference type="GO" id="GO:1990281">
    <property type="term" value="C:efflux pump complex"/>
    <property type="evidence" value="ECO:0007669"/>
    <property type="project" value="TreeGrafter"/>
</dbReference>
<evidence type="ECO:0000256" key="6">
    <source>
        <dbReference type="ARBA" id="ARBA00023136"/>
    </source>
</evidence>
<dbReference type="GO" id="GO:0009279">
    <property type="term" value="C:cell outer membrane"/>
    <property type="evidence" value="ECO:0007669"/>
    <property type="project" value="UniProtKB-SubCell"/>
</dbReference>
<sequence>MQARHARKRFHHWLGTAVLMAGAGIAHAQYQAPPEIGEENASIAISATGEASLPQQEDSRRMLPSLPGLLALALENDAGLRRQRFEMQATRQEIPKAQAGLKPQLSASYSYLYQNSSNIYTENPENYAQNDLYDERVSGELTENYWQVQLTQPLFSLERWRRIDQAEVQVTAARLRLAAAEQDLALQVIEAYLNAYLASHKLGLLESKREALVLKSRQAQRAFELGVGDRINLLEAQSRLDQAMSDQVQAENDLDNALSVLERLTGVLPDLHGYSLHDLQRVAIEADWGEPDVWLGRTAGNLQVLLAEQELRIAEADTSVRRAGYYPEVNLNLSYGDRDSSDQLRASEDTRTSIEVQVPIYRGGYTSANVRQGELTVSAGRAAISNERRLAQQEVRQYLRGLNGEVRQLEALKHSIESSELFLEAAEKGERLGLRDLVDVLDARADLYDLRIQFVETIGQYLFARLSLEAAVGELETSDLQDAMELLNSITGMKG</sequence>
<dbReference type="Pfam" id="PF02321">
    <property type="entry name" value="OEP"/>
    <property type="match status" value="2"/>
</dbReference>
<organism evidence="9 10">
    <name type="scientific">Litchfieldella anticariensis (strain DSM 16096 / CECT 5854 / CIP 108499 / LMG 22089 / FP35)</name>
    <name type="common">Halomonas anticariensis</name>
    <dbReference type="NCBI Taxonomy" id="1121939"/>
    <lineage>
        <taxon>Bacteria</taxon>
        <taxon>Pseudomonadati</taxon>
        <taxon>Pseudomonadota</taxon>
        <taxon>Gammaproteobacteria</taxon>
        <taxon>Oceanospirillales</taxon>
        <taxon>Halomonadaceae</taxon>
        <taxon>Litchfieldella</taxon>
    </lineage>
</organism>
<dbReference type="NCBIfam" id="TIGR01844">
    <property type="entry name" value="type_I_sec_TolC"/>
    <property type="match status" value="1"/>
</dbReference>
<dbReference type="SUPFAM" id="SSF56954">
    <property type="entry name" value="Outer membrane efflux proteins (OEP)"/>
    <property type="match status" value="1"/>
</dbReference>
<keyword evidence="8" id="KW-0732">Signal</keyword>
<dbReference type="InterPro" id="IPR003423">
    <property type="entry name" value="OMP_efflux"/>
</dbReference>
<dbReference type="Gene3D" id="1.20.1600.10">
    <property type="entry name" value="Outer membrane efflux proteins (OEP)"/>
    <property type="match status" value="1"/>
</dbReference>
<evidence type="ECO:0000256" key="2">
    <source>
        <dbReference type="ARBA" id="ARBA00007613"/>
    </source>
</evidence>
<evidence type="ECO:0000256" key="8">
    <source>
        <dbReference type="SAM" id="SignalP"/>
    </source>
</evidence>
<dbReference type="EMBL" id="ASTJ01000022">
    <property type="protein sequence ID" value="EPC03102.1"/>
    <property type="molecule type" value="Genomic_DNA"/>
</dbReference>
<name>S2KLS0_LITA3</name>
<keyword evidence="10" id="KW-1185">Reference proteome</keyword>
<keyword evidence="4" id="KW-1134">Transmembrane beta strand</keyword>
<evidence type="ECO:0000313" key="10">
    <source>
        <dbReference type="Proteomes" id="UP000014463"/>
    </source>
</evidence>
<comment type="similarity">
    <text evidence="2">Belongs to the outer membrane factor (OMF) (TC 1.B.17) family.</text>
</comment>
<feature type="chain" id="PRO_5004498303" description="Type I secretion protein TolC" evidence="8">
    <location>
        <begin position="29"/>
        <end position="495"/>
    </location>
</feature>
<dbReference type="PANTHER" id="PTHR30026:SF20">
    <property type="entry name" value="OUTER MEMBRANE PROTEIN TOLC"/>
    <property type="match status" value="1"/>
</dbReference>
<comment type="caution">
    <text evidence="9">The sequence shown here is derived from an EMBL/GenBank/DDBJ whole genome shotgun (WGS) entry which is preliminary data.</text>
</comment>
<dbReference type="eggNOG" id="COG1538">
    <property type="taxonomic scope" value="Bacteria"/>
</dbReference>
<accession>S2KLS0</accession>
<evidence type="ECO:0000313" key="9">
    <source>
        <dbReference type="EMBL" id="EPC03102.1"/>
    </source>
</evidence>
<dbReference type="PANTHER" id="PTHR30026">
    <property type="entry name" value="OUTER MEMBRANE PROTEIN TOLC"/>
    <property type="match status" value="1"/>
</dbReference>
<dbReference type="PATRIC" id="fig|1121939.11.peg.1525"/>
<evidence type="ECO:0000256" key="3">
    <source>
        <dbReference type="ARBA" id="ARBA00022448"/>
    </source>
</evidence>
<evidence type="ECO:0000256" key="4">
    <source>
        <dbReference type="ARBA" id="ARBA00022452"/>
    </source>
</evidence>
<keyword evidence="6" id="KW-0472">Membrane</keyword>
<keyword evidence="7" id="KW-0998">Cell outer membrane</keyword>